<keyword evidence="4" id="KW-1185">Reference proteome</keyword>
<dbReference type="PANTHER" id="PTHR31025:SF19">
    <property type="entry name" value="SI:CH73-42K18.1-RELATED"/>
    <property type="match status" value="1"/>
</dbReference>
<feature type="domain" description="C2H2-type" evidence="2">
    <location>
        <begin position="3"/>
        <end position="26"/>
    </location>
</feature>
<name>A0ABD1K4D3_9TELE</name>
<proteinExistence type="predicted"/>
<evidence type="ECO:0000259" key="2">
    <source>
        <dbReference type="SMART" id="SM00355"/>
    </source>
</evidence>
<evidence type="ECO:0000313" key="3">
    <source>
        <dbReference type="EMBL" id="KAL2093783.1"/>
    </source>
</evidence>
<dbReference type="PANTHER" id="PTHR31025">
    <property type="entry name" value="SI:CH211-196P9.1-RELATED"/>
    <property type="match status" value="1"/>
</dbReference>
<evidence type="ECO:0000313" key="4">
    <source>
        <dbReference type="Proteomes" id="UP001591681"/>
    </source>
</evidence>
<reference evidence="3 4" key="1">
    <citation type="submission" date="2024-09" db="EMBL/GenBank/DDBJ databases">
        <title>A chromosome-level genome assembly of Gray's grenadier anchovy, Coilia grayii.</title>
        <authorList>
            <person name="Fu Z."/>
        </authorList>
    </citation>
    <scope>NUCLEOTIDE SEQUENCE [LARGE SCALE GENOMIC DNA]</scope>
    <source>
        <strain evidence="3">G4</strain>
        <tissue evidence="3">Muscle</tissue>
    </source>
</reference>
<evidence type="ECO:0000256" key="1">
    <source>
        <dbReference type="SAM" id="MobiDB-lite"/>
    </source>
</evidence>
<accession>A0ABD1K4D3</accession>
<dbReference type="EMBL" id="JBHFQA010000009">
    <property type="protein sequence ID" value="KAL2093783.1"/>
    <property type="molecule type" value="Genomic_DNA"/>
</dbReference>
<sequence length="1284" mass="146045">MQWKCKHCIFLTDKRGLLFKHYRLRHGGFTRQQPIPCLHMDCVCTFQSFNALKVHLSKWHSQADIGQSSKPVTVFHCQVCEYGEPCTEAEFFTHVRSHLKLKQKVPCPYEGCDFQSSVYSTFNAHKSRMHSGCTTPFKTEVRSVTSQTEDQHSEEGAETSTQDDTLCEVEDSADNITDLESQLERNLASLFLEMQTILHVPEYAVQEVTQRLNQINLLSQPVLQTAVQKIISQHCVNVDVNYVVSEIMNAVLQNNILFKHTDKDGSLSTASKRASYITQEFPVVMPVEYPLDKNGNSVVYVPILKMLQALLSHKDILEKALHTEALHTENGYHSFRDGTSFKGNALLNVDEFRIVLGLYIDEFEVANPLGTSKKKHKLCAIYWVLANLDSKYRSTLHTIQLAVLCKDSSVQKHGYQEVLRPLIQDLVTLEEHGVYVEQLAESVKGTVLYVSADNLGAHSLAGFQESFAANHFCRFCLCSRNDKDKEVRSGLHQPRTRESHDTHVQEVFHDRTMAKHYGVKRGCPLSDKLTYFHVVDGFPPDILHDFLEGVVPVELALCLQSFIAKKYVSLDSVNEAIRKFPYTFSDKVDQPQKIPKNFFLKGTIGGNGHENRSLLRLLPLIVGHSIPEGDEAWETLMLLKDMVEIVMSSHFNDELIDFLDCKISEHRELLQTTFPNYRLRPKHHFIEHYPQMVKIFGPLIDVWTMRFEGKHKFFKQVVHDTRNFKNVALTLAVRHQKTMGLYLDSSVFFKPAVQIDKVQSVLVKSFPDHIQSLLQQQNGQQTTAMERFKIRVIVTDQDIQKLSLDVKPQTVQELKVIVQEHCHLQYEFNMMYEDPDFGNALCNLDNMDDLPAAATVKVVPLLTSLFPEVTSNSSDVSISSADTFIIPSSSRTQGWPEFFQIPVFSVDVEFRLRQANLAYLKDNKAFKCPWDMKRNILQVLAEEIYKFDTYPDEDRLRAVARALIAKHPCLTEAGSTDGCSSWKNSLYFKMGNFRTKLRKAGCAEVSINSGKGSPGTSPVSRGLKRPKRCEVNFLPELPEKENEETLEALRILLAEEMKKRNPNATVIASKMDQTFSLRRREIVEAETPVATLKERWPALFTERQVFSEFNRIAATNLNDFFEALDRYTPRFVSIFKTKRGGVGETLNVFLQQIDLRVSRVHIQYLTVIIVLLFVLQDADGDDAWAQVSFGLLTVIEDDGTPVGPNLIHLEPVSTGIIIEGSLIMDGFKSLPEALCILFGLSYALHLDYPKSMKNTLNFIQKVMLGLGQNKLSPKLQSLKNLLLS</sequence>
<comment type="caution">
    <text evidence="3">The sequence shown here is derived from an EMBL/GenBank/DDBJ whole genome shotgun (WGS) entry which is preliminary data.</text>
</comment>
<protein>
    <recommendedName>
        <fullName evidence="2">C2H2-type domain-containing protein</fullName>
    </recommendedName>
</protein>
<dbReference type="InterPro" id="IPR013087">
    <property type="entry name" value="Znf_C2H2_type"/>
</dbReference>
<feature type="domain" description="C2H2-type" evidence="2">
    <location>
        <begin position="35"/>
        <end position="60"/>
    </location>
</feature>
<feature type="domain" description="C2H2-type" evidence="2">
    <location>
        <begin position="75"/>
        <end position="98"/>
    </location>
</feature>
<dbReference type="Gene3D" id="3.30.160.60">
    <property type="entry name" value="Classic Zinc Finger"/>
    <property type="match status" value="1"/>
</dbReference>
<organism evidence="3 4">
    <name type="scientific">Coilia grayii</name>
    <name type="common">Gray's grenadier anchovy</name>
    <dbReference type="NCBI Taxonomy" id="363190"/>
    <lineage>
        <taxon>Eukaryota</taxon>
        <taxon>Metazoa</taxon>
        <taxon>Chordata</taxon>
        <taxon>Craniata</taxon>
        <taxon>Vertebrata</taxon>
        <taxon>Euteleostomi</taxon>
        <taxon>Actinopterygii</taxon>
        <taxon>Neopterygii</taxon>
        <taxon>Teleostei</taxon>
        <taxon>Clupei</taxon>
        <taxon>Clupeiformes</taxon>
        <taxon>Clupeoidei</taxon>
        <taxon>Engraulidae</taxon>
        <taxon>Coilinae</taxon>
        <taxon>Coilia</taxon>
    </lineage>
</organism>
<gene>
    <name evidence="3" type="ORF">ACEWY4_011095</name>
</gene>
<feature type="region of interest" description="Disordered" evidence="1">
    <location>
        <begin position="143"/>
        <end position="164"/>
    </location>
</feature>
<dbReference type="Proteomes" id="UP001591681">
    <property type="component" value="Unassembled WGS sequence"/>
</dbReference>
<dbReference type="SMART" id="SM00355">
    <property type="entry name" value="ZnF_C2H2"/>
    <property type="match status" value="4"/>
</dbReference>
<feature type="domain" description="C2H2-type" evidence="2">
    <location>
        <begin position="105"/>
        <end position="130"/>
    </location>
</feature>